<keyword evidence="5" id="KW-0442">Lipid degradation</keyword>
<evidence type="ECO:0000256" key="1">
    <source>
        <dbReference type="ARBA" id="ARBA00000798"/>
    </source>
</evidence>
<evidence type="ECO:0000256" key="3">
    <source>
        <dbReference type="ARBA" id="ARBA00012027"/>
    </source>
</evidence>
<dbReference type="PANTHER" id="PTHR43856">
    <property type="entry name" value="CARDIOLIPIN HYDROLASE"/>
    <property type="match status" value="1"/>
</dbReference>
<keyword evidence="10" id="KW-1185">Reference proteome</keyword>
<evidence type="ECO:0000256" key="5">
    <source>
        <dbReference type="ARBA" id="ARBA00022963"/>
    </source>
</evidence>
<evidence type="ECO:0000259" key="8">
    <source>
        <dbReference type="PROSITE" id="PS50035"/>
    </source>
</evidence>
<feature type="domain" description="PLD phosphodiesterase" evidence="8">
    <location>
        <begin position="350"/>
        <end position="385"/>
    </location>
</feature>
<evidence type="ECO:0000256" key="2">
    <source>
        <dbReference type="ARBA" id="ARBA00008664"/>
    </source>
</evidence>
<dbReference type="EC" id="3.1.4.4" evidence="3"/>
<keyword evidence="6" id="KW-0443">Lipid metabolism</keyword>
<dbReference type="SUPFAM" id="SSF56024">
    <property type="entry name" value="Phospholipase D/nuclease"/>
    <property type="match status" value="2"/>
</dbReference>
<dbReference type="Pfam" id="PF13091">
    <property type="entry name" value="PLDc_2"/>
    <property type="match status" value="2"/>
</dbReference>
<name>A0A4R7W452_9PSEU</name>
<organism evidence="9 10">
    <name type="scientific">Actinophytocola oryzae</name>
    <dbReference type="NCBI Taxonomy" id="502181"/>
    <lineage>
        <taxon>Bacteria</taxon>
        <taxon>Bacillati</taxon>
        <taxon>Actinomycetota</taxon>
        <taxon>Actinomycetes</taxon>
        <taxon>Pseudonocardiales</taxon>
        <taxon>Pseudonocardiaceae</taxon>
    </lineage>
</organism>
<proteinExistence type="inferred from homology"/>
<comment type="similarity">
    <text evidence="2">Belongs to the phospholipase D family.</text>
</comment>
<dbReference type="EMBL" id="SOCP01000001">
    <property type="protein sequence ID" value="TDV57272.1"/>
    <property type="molecule type" value="Genomic_DNA"/>
</dbReference>
<dbReference type="GO" id="GO:0006793">
    <property type="term" value="P:phosphorus metabolic process"/>
    <property type="evidence" value="ECO:0007669"/>
    <property type="project" value="UniProtKB-ARBA"/>
</dbReference>
<dbReference type="PANTHER" id="PTHR43856:SF1">
    <property type="entry name" value="MITOCHONDRIAL CARDIOLIPIN HYDROLASE"/>
    <property type="match status" value="1"/>
</dbReference>
<comment type="catalytic activity">
    <reaction evidence="1">
        <text>a 1,2-diacyl-sn-glycero-3-phosphocholine + H2O = a 1,2-diacyl-sn-glycero-3-phosphate + choline + H(+)</text>
        <dbReference type="Rhea" id="RHEA:14445"/>
        <dbReference type="ChEBI" id="CHEBI:15354"/>
        <dbReference type="ChEBI" id="CHEBI:15377"/>
        <dbReference type="ChEBI" id="CHEBI:15378"/>
        <dbReference type="ChEBI" id="CHEBI:57643"/>
        <dbReference type="ChEBI" id="CHEBI:58608"/>
        <dbReference type="EC" id="3.1.4.4"/>
    </reaction>
</comment>
<dbReference type="InterPro" id="IPR025202">
    <property type="entry name" value="PLD-like_dom"/>
</dbReference>
<evidence type="ECO:0000256" key="4">
    <source>
        <dbReference type="ARBA" id="ARBA00022801"/>
    </source>
</evidence>
<evidence type="ECO:0000313" key="9">
    <source>
        <dbReference type="EMBL" id="TDV57272.1"/>
    </source>
</evidence>
<dbReference type="AlphaFoldDB" id="A0A4R7W452"/>
<dbReference type="Gene3D" id="3.30.870.10">
    <property type="entry name" value="Endonuclease Chain A"/>
    <property type="match status" value="2"/>
</dbReference>
<feature type="signal peptide" evidence="7">
    <location>
        <begin position="1"/>
        <end position="24"/>
    </location>
</feature>
<dbReference type="GO" id="GO:0004630">
    <property type="term" value="F:phospholipase D activity"/>
    <property type="evidence" value="ECO:0007669"/>
    <property type="project" value="UniProtKB-EC"/>
</dbReference>
<accession>A0A4R7W452</accession>
<evidence type="ECO:0000256" key="6">
    <source>
        <dbReference type="ARBA" id="ARBA00023098"/>
    </source>
</evidence>
<dbReference type="Proteomes" id="UP000294927">
    <property type="component" value="Unassembled WGS sequence"/>
</dbReference>
<evidence type="ECO:0000256" key="7">
    <source>
        <dbReference type="SAM" id="SignalP"/>
    </source>
</evidence>
<keyword evidence="7" id="KW-0732">Signal</keyword>
<sequence>MRVGVVAGLLAIVAGMGVSTPSDAAVGPLAVSTEAVFTKPTGTDAEQRAIVNRVISLIDGAAAGSRIRVALFYADDPAIPTALVTAKNRGVSVQAIFDHRMADTGESAAIKAVWSQLTSGLGTDRSASSWVMTCPAGRGCVGTLKIGTVAAINHNKFFLFSNTSGTSNVVVQSSANLHNGRDGTKGYNNALILTGHNAVFSAYEGYFGDMAALRSNNNYYDTGRPPVTDGTAKIHFYPRSTTASSQYRDPSEDTMYTVLDHIDCFGNTSTGTTDNHRTIIRVNQLAFTRPYLATKLAELDAAGCYVEVVMNYAPDNDPGVSLAEESLKDLLARTSSVYGGVVVRYYCEADAVWTHSKYVMVEGKYYGVADRKIVWTGSANFSTNSLRQSDETILQLEDSTVFGQYLTDFRAARDNAFHQPANGAAIAC</sequence>
<dbReference type="PROSITE" id="PS50035">
    <property type="entry name" value="PLD"/>
    <property type="match status" value="1"/>
</dbReference>
<dbReference type="GO" id="GO:0016042">
    <property type="term" value="P:lipid catabolic process"/>
    <property type="evidence" value="ECO:0007669"/>
    <property type="project" value="UniProtKB-KW"/>
</dbReference>
<dbReference type="InterPro" id="IPR051406">
    <property type="entry name" value="PLD_domain"/>
</dbReference>
<protein>
    <recommendedName>
        <fullName evidence="3">phospholipase D</fullName>
        <ecNumber evidence="3">3.1.4.4</ecNumber>
    </recommendedName>
</protein>
<feature type="chain" id="PRO_5020744646" description="phospholipase D" evidence="7">
    <location>
        <begin position="25"/>
        <end position="428"/>
    </location>
</feature>
<dbReference type="GO" id="GO:0016891">
    <property type="term" value="F:RNA endonuclease activity producing 5'-phosphomonoesters, hydrolytic mechanism"/>
    <property type="evidence" value="ECO:0007669"/>
    <property type="project" value="TreeGrafter"/>
</dbReference>
<reference evidence="9 10" key="1">
    <citation type="submission" date="2019-03" db="EMBL/GenBank/DDBJ databases">
        <title>Genomic Encyclopedia of Archaeal and Bacterial Type Strains, Phase II (KMG-II): from individual species to whole genera.</title>
        <authorList>
            <person name="Goeker M."/>
        </authorList>
    </citation>
    <scope>NUCLEOTIDE SEQUENCE [LARGE SCALE GENOMIC DNA]</scope>
    <source>
        <strain evidence="9 10">DSM 45499</strain>
    </source>
</reference>
<evidence type="ECO:0000313" key="10">
    <source>
        <dbReference type="Proteomes" id="UP000294927"/>
    </source>
</evidence>
<comment type="caution">
    <text evidence="9">The sequence shown here is derived from an EMBL/GenBank/DDBJ whole genome shotgun (WGS) entry which is preliminary data.</text>
</comment>
<keyword evidence="4" id="KW-0378">Hydrolase</keyword>
<dbReference type="InterPro" id="IPR001736">
    <property type="entry name" value="PLipase_D/transphosphatidylase"/>
</dbReference>
<gene>
    <name evidence="9" type="ORF">CLV71_101143</name>
</gene>